<dbReference type="RefSeq" id="WP_203886295.1">
    <property type="nucleotide sequence ID" value="NZ_BAABHH010000002.1"/>
</dbReference>
<keyword evidence="2" id="KW-1185">Reference proteome</keyword>
<reference evidence="1 2" key="1">
    <citation type="submission" date="2021-01" db="EMBL/GenBank/DDBJ databases">
        <title>Whole genome shotgun sequence of Planotetraspora kaengkrachanensis NBRC 104272.</title>
        <authorList>
            <person name="Komaki H."/>
            <person name="Tamura T."/>
        </authorList>
    </citation>
    <scope>NUCLEOTIDE SEQUENCE [LARGE SCALE GENOMIC DNA]</scope>
    <source>
        <strain evidence="1 2">NBRC 104272</strain>
    </source>
</reference>
<dbReference type="Pfam" id="PF19692">
    <property type="entry name" value="DUF6193"/>
    <property type="match status" value="1"/>
</dbReference>
<name>A0A8J3PY06_9ACTN</name>
<dbReference type="AlphaFoldDB" id="A0A8J3PY06"/>
<organism evidence="1 2">
    <name type="scientific">Planotetraspora kaengkrachanensis</name>
    <dbReference type="NCBI Taxonomy" id="575193"/>
    <lineage>
        <taxon>Bacteria</taxon>
        <taxon>Bacillati</taxon>
        <taxon>Actinomycetota</taxon>
        <taxon>Actinomycetes</taxon>
        <taxon>Streptosporangiales</taxon>
        <taxon>Streptosporangiaceae</taxon>
        <taxon>Planotetraspora</taxon>
    </lineage>
</organism>
<dbReference type="Proteomes" id="UP000630097">
    <property type="component" value="Unassembled WGS sequence"/>
</dbReference>
<evidence type="ECO:0000313" key="1">
    <source>
        <dbReference type="EMBL" id="GIG82971.1"/>
    </source>
</evidence>
<protein>
    <submittedName>
        <fullName evidence="1">Uncharacterized protein</fullName>
    </submittedName>
</protein>
<evidence type="ECO:0000313" key="2">
    <source>
        <dbReference type="Proteomes" id="UP000630097"/>
    </source>
</evidence>
<accession>A0A8J3PY06</accession>
<proteinExistence type="predicted"/>
<sequence length="247" mass="26928">MATAPDPSTLYPDVAAKGSLAAALQAVVAEQGFSFPVIVSESDLLRLAAVPSATPHRETLIVTGWHFERRWSVGGSGKGKLLIYGETEDLNEVVRAAQAWREGVPLPEIRKAAPFVELTGRYETPDDSPAHVVASEWQYMLKDAQDSNWPEYLALIEAAHAEPKLRQLYPYTSHWSLRFSTTTAYPFSPDFVCLVASQGGTYSVRAHWGGPVLAEVATAKEAVSMAVRRLPADLGPAVAGPYERQNH</sequence>
<dbReference type="EMBL" id="BONV01000035">
    <property type="protein sequence ID" value="GIG82971.1"/>
    <property type="molecule type" value="Genomic_DNA"/>
</dbReference>
<dbReference type="InterPro" id="IPR045682">
    <property type="entry name" value="DUF6193"/>
</dbReference>
<gene>
    <name evidence="1" type="ORF">Pka01_60980</name>
</gene>
<comment type="caution">
    <text evidence="1">The sequence shown here is derived from an EMBL/GenBank/DDBJ whole genome shotgun (WGS) entry which is preliminary data.</text>
</comment>